<dbReference type="InterPro" id="IPR024079">
    <property type="entry name" value="MetalloPept_cat_dom_sf"/>
</dbReference>
<comment type="caution">
    <text evidence="9">The sequence shown here is derived from an EMBL/GenBank/DDBJ whole genome shotgun (WGS) entry which is preliminary data.</text>
</comment>
<evidence type="ECO:0000256" key="4">
    <source>
        <dbReference type="ARBA" id="ARBA00022801"/>
    </source>
</evidence>
<sequence>MILLAAFVERQQAVGRERALESLRQSVWALVNTSARPCGGDFYAFACGNYREAVPPGESVWERGMSQVRYSAVPLLRALLENELREYRAGLFYRSCVDADALRPDDRQPLDALIAAVQRAASWEALARVLAAVHRSGYGSVIYSFAVVRNVWRSDDSATAYVLAFQQGGLGLAPSYWVGCGGIANDNDNSTCGRVLQDYRTYVQQLSRSAWPYGNHGGGGDDDDDDDHIDADAVAAAVLTLEEQLAHLYWESALPYASRADVEAATAHDTQAVPLAQLDSRYPHLHLGAYTEQLLGGYNAQRLLSWVAVRAPTLFAGLDALVATTDLQHWKWYVLYQVVSSSAGMGALGAAFTDLHFAFYGRQLAGESTPPDRRAMCVALAGEKVGDELGAAYGNKYLPERARATAEQVVRAVAAAYQTAIENDQWPWLHPGAEAGDGVDRTTSDGALAKLAQLRLQVGYPQVWDMAPEGLGGAGADFGAGRSVRPTAFLSNWMVLSQQNAQRALANIGATRFDRDAWPISPVTPQVYYSAVANTLTVPAMLLRPPLFEDRAPAVAQYAQMGSLAGHEIAHAFDRQGRMYTANGSLLEWMTGAAESRYAIAERCAGGTELWAEGVGLSAAYRAVLQQHPQLTAEERRLFFLAYAQMYCTRYAQPESHAAQVQNDWRPAGDVRVRMAMAQLQHVWMPLFQCAAAGDVSASAPDCQLALETGGNAPPPLTFARA</sequence>
<dbReference type="Gene3D" id="1.10.1380.10">
    <property type="entry name" value="Neutral endopeptidase , domain2"/>
    <property type="match status" value="1"/>
</dbReference>
<dbReference type="EMBL" id="JANCYW010000017">
    <property type="protein sequence ID" value="KAK4538393.1"/>
    <property type="molecule type" value="Genomic_DNA"/>
</dbReference>
<feature type="domain" description="Peptidase M13 C-terminal" evidence="7">
    <location>
        <begin position="528"/>
        <end position="604"/>
    </location>
</feature>
<dbReference type="SUPFAM" id="SSF55486">
    <property type="entry name" value="Metalloproteases ('zincins'), catalytic domain"/>
    <property type="match status" value="1"/>
</dbReference>
<evidence type="ECO:0000259" key="7">
    <source>
        <dbReference type="Pfam" id="PF01431"/>
    </source>
</evidence>
<keyword evidence="3" id="KW-0479">Metal-binding</keyword>
<dbReference type="GO" id="GO:0016485">
    <property type="term" value="P:protein processing"/>
    <property type="evidence" value="ECO:0007669"/>
    <property type="project" value="TreeGrafter"/>
</dbReference>
<proteinExistence type="predicted"/>
<dbReference type="GO" id="GO:0046872">
    <property type="term" value="F:metal ion binding"/>
    <property type="evidence" value="ECO:0007669"/>
    <property type="project" value="UniProtKB-KW"/>
</dbReference>
<keyword evidence="4" id="KW-0378">Hydrolase</keyword>
<keyword evidence="10" id="KW-1185">Reference proteome</keyword>
<gene>
    <name evidence="9" type="ORF">CDCA_CDCA17G4418</name>
</gene>
<evidence type="ECO:0000256" key="6">
    <source>
        <dbReference type="ARBA" id="ARBA00023049"/>
    </source>
</evidence>
<evidence type="ECO:0000256" key="3">
    <source>
        <dbReference type="ARBA" id="ARBA00022723"/>
    </source>
</evidence>
<evidence type="ECO:0000259" key="8">
    <source>
        <dbReference type="Pfam" id="PF05649"/>
    </source>
</evidence>
<name>A0AAV9J1C4_CYACA</name>
<keyword evidence="2" id="KW-0645">Protease</keyword>
<evidence type="ECO:0000256" key="1">
    <source>
        <dbReference type="ARBA" id="ARBA00001947"/>
    </source>
</evidence>
<dbReference type="PROSITE" id="PS51885">
    <property type="entry name" value="NEPRILYSIN"/>
    <property type="match status" value="1"/>
</dbReference>
<dbReference type="GO" id="GO:0005886">
    <property type="term" value="C:plasma membrane"/>
    <property type="evidence" value="ECO:0007669"/>
    <property type="project" value="TreeGrafter"/>
</dbReference>
<dbReference type="GO" id="GO:0004222">
    <property type="term" value="F:metalloendopeptidase activity"/>
    <property type="evidence" value="ECO:0007669"/>
    <property type="project" value="InterPro"/>
</dbReference>
<dbReference type="AlphaFoldDB" id="A0AAV9J1C4"/>
<dbReference type="Pfam" id="PF01431">
    <property type="entry name" value="Peptidase_M13"/>
    <property type="match status" value="1"/>
</dbReference>
<evidence type="ECO:0000313" key="9">
    <source>
        <dbReference type="EMBL" id="KAK4538393.1"/>
    </source>
</evidence>
<comment type="cofactor">
    <cofactor evidence="1">
        <name>Zn(2+)</name>
        <dbReference type="ChEBI" id="CHEBI:29105"/>
    </cofactor>
</comment>
<dbReference type="Pfam" id="PF05649">
    <property type="entry name" value="Peptidase_M13_N"/>
    <property type="match status" value="1"/>
</dbReference>
<accession>A0AAV9J1C4</accession>
<evidence type="ECO:0000256" key="2">
    <source>
        <dbReference type="ARBA" id="ARBA00022670"/>
    </source>
</evidence>
<organism evidence="9 10">
    <name type="scientific">Cyanidium caldarium</name>
    <name type="common">Red alga</name>
    <dbReference type="NCBI Taxonomy" id="2771"/>
    <lineage>
        <taxon>Eukaryota</taxon>
        <taxon>Rhodophyta</taxon>
        <taxon>Bangiophyceae</taxon>
        <taxon>Cyanidiales</taxon>
        <taxon>Cyanidiaceae</taxon>
        <taxon>Cyanidium</taxon>
    </lineage>
</organism>
<dbReference type="Gene3D" id="3.40.390.10">
    <property type="entry name" value="Collagenase (Catalytic Domain)"/>
    <property type="match status" value="1"/>
</dbReference>
<dbReference type="CDD" id="cd08662">
    <property type="entry name" value="M13"/>
    <property type="match status" value="1"/>
</dbReference>
<keyword evidence="6" id="KW-0482">Metalloprotease</keyword>
<dbReference type="InterPro" id="IPR018497">
    <property type="entry name" value="Peptidase_M13_C"/>
</dbReference>
<dbReference type="Proteomes" id="UP001301350">
    <property type="component" value="Unassembled WGS sequence"/>
</dbReference>
<dbReference type="InterPro" id="IPR008753">
    <property type="entry name" value="Peptidase_M13_N"/>
</dbReference>
<dbReference type="PANTHER" id="PTHR11733:SF237">
    <property type="entry name" value="NEPRILYSIN-LIKE 4"/>
    <property type="match status" value="1"/>
</dbReference>
<keyword evidence="5" id="KW-0862">Zinc</keyword>
<reference evidence="9 10" key="1">
    <citation type="submission" date="2022-07" db="EMBL/GenBank/DDBJ databases">
        <title>Genome-wide signatures of adaptation to extreme environments.</title>
        <authorList>
            <person name="Cho C.H."/>
            <person name="Yoon H.S."/>
        </authorList>
    </citation>
    <scope>NUCLEOTIDE SEQUENCE [LARGE SCALE GENOMIC DNA]</scope>
    <source>
        <strain evidence="9 10">DBV 063 E5</strain>
    </source>
</reference>
<evidence type="ECO:0000256" key="5">
    <source>
        <dbReference type="ARBA" id="ARBA00022833"/>
    </source>
</evidence>
<feature type="domain" description="Peptidase M13 N-terminal" evidence="8">
    <location>
        <begin position="41"/>
        <end position="461"/>
    </location>
</feature>
<dbReference type="InterPro" id="IPR042089">
    <property type="entry name" value="Peptidase_M13_dom_2"/>
</dbReference>
<dbReference type="InterPro" id="IPR000718">
    <property type="entry name" value="Peptidase_M13"/>
</dbReference>
<evidence type="ECO:0000313" key="10">
    <source>
        <dbReference type="Proteomes" id="UP001301350"/>
    </source>
</evidence>
<protein>
    <submittedName>
        <fullName evidence="9">Uncharacterized protein</fullName>
    </submittedName>
</protein>
<dbReference type="PRINTS" id="PR00786">
    <property type="entry name" value="NEPRILYSIN"/>
</dbReference>
<dbReference type="PANTHER" id="PTHR11733">
    <property type="entry name" value="ZINC METALLOPROTEASE FAMILY M13 NEPRILYSIN-RELATED"/>
    <property type="match status" value="1"/>
</dbReference>